<dbReference type="AlphaFoldDB" id="A0A011AIB2"/>
<evidence type="ECO:0000256" key="1">
    <source>
        <dbReference type="ARBA" id="ARBA00004141"/>
    </source>
</evidence>
<sequence>MTATLAAPLPSTLRLGLSRGRLEIRQFFREKDAVIFTFTLPAFLLLMLGFIFDEPLNGFPGTTVSQIFAASMIAYGILSTAFLSIGTGIASDREDGTLKRLHGTPVTATAYLIGKVMLVMVTTAAEIALVLGVGVVVFDLELPTEAGRWVTFGWLFALSVIACTLFGIAVSALVRSAKSAAAVLNLPVLALQFVSGIFVDIASLPETMVKIASVFPVKWMGQGFRSVFLPDELAAQEVAGQWEHGRIALVLGAWCVAGLVLALATFRWNDRRTA</sequence>
<keyword evidence="3 6" id="KW-1133">Transmembrane helix</keyword>
<dbReference type="Pfam" id="PF01061">
    <property type="entry name" value="ABC2_membrane"/>
    <property type="match status" value="1"/>
</dbReference>
<keyword evidence="9" id="KW-1185">Reference proteome</keyword>
<proteinExistence type="inferred from homology"/>
<feature type="transmembrane region" description="Helical" evidence="6">
    <location>
        <begin position="247"/>
        <end position="266"/>
    </location>
</feature>
<feature type="transmembrane region" description="Helical" evidence="6">
    <location>
        <begin position="149"/>
        <end position="174"/>
    </location>
</feature>
<dbReference type="InterPro" id="IPR051784">
    <property type="entry name" value="Nod_factor_ABC_transporter"/>
</dbReference>
<keyword evidence="5" id="KW-0046">Antibiotic resistance</keyword>
<keyword evidence="6" id="KW-1003">Cell membrane</keyword>
<keyword evidence="2 6" id="KW-0812">Transmembrane</keyword>
<evidence type="ECO:0000256" key="6">
    <source>
        <dbReference type="RuleBase" id="RU361157"/>
    </source>
</evidence>
<gene>
    <name evidence="8" type="ORF">CryarDRAFT_2845</name>
</gene>
<feature type="transmembrane region" description="Helical" evidence="6">
    <location>
        <begin position="33"/>
        <end position="52"/>
    </location>
</feature>
<protein>
    <recommendedName>
        <fullName evidence="6">Transport permease protein</fullName>
    </recommendedName>
</protein>
<feature type="transmembrane region" description="Helical" evidence="6">
    <location>
        <begin position="181"/>
        <end position="199"/>
    </location>
</feature>
<dbReference type="EMBL" id="JFBT01000001">
    <property type="protein sequence ID" value="EXG81726.1"/>
    <property type="molecule type" value="Genomic_DNA"/>
</dbReference>
<comment type="subcellular location">
    <subcellularLocation>
        <location evidence="6">Cell membrane</location>
        <topology evidence="6">Multi-pass membrane protein</topology>
    </subcellularLocation>
    <subcellularLocation>
        <location evidence="1">Membrane</location>
        <topology evidence="1">Multi-pass membrane protein</topology>
    </subcellularLocation>
</comment>
<accession>A0A011AIB2</accession>
<evidence type="ECO:0000256" key="2">
    <source>
        <dbReference type="ARBA" id="ARBA00022692"/>
    </source>
</evidence>
<dbReference type="InterPro" id="IPR047817">
    <property type="entry name" value="ABC2_TM_bact-type"/>
</dbReference>
<evidence type="ECO:0000256" key="5">
    <source>
        <dbReference type="ARBA" id="ARBA00023251"/>
    </source>
</evidence>
<comment type="similarity">
    <text evidence="6">Belongs to the ABC-2 integral membrane protein family.</text>
</comment>
<dbReference type="OrthoDB" id="9786643at2"/>
<dbReference type="PANTHER" id="PTHR43229">
    <property type="entry name" value="NODULATION PROTEIN J"/>
    <property type="match status" value="1"/>
</dbReference>
<dbReference type="InterPro" id="IPR000412">
    <property type="entry name" value="ABC_2_transport"/>
</dbReference>
<dbReference type="HOGENOM" id="CLU_039483_4_0_11"/>
<dbReference type="GO" id="GO:0043190">
    <property type="term" value="C:ATP-binding cassette (ABC) transporter complex"/>
    <property type="evidence" value="ECO:0007669"/>
    <property type="project" value="InterPro"/>
</dbReference>
<reference evidence="8 9" key="1">
    <citation type="submission" date="2013-07" db="EMBL/GenBank/DDBJ databases">
        <authorList>
            <consortium name="DOE Joint Genome Institute"/>
            <person name="Eisen J."/>
            <person name="Huntemann M."/>
            <person name="Han J."/>
            <person name="Chen A."/>
            <person name="Kyrpides N."/>
            <person name="Mavromatis K."/>
            <person name="Markowitz V."/>
            <person name="Palaniappan K."/>
            <person name="Ivanova N."/>
            <person name="Schaumberg A."/>
            <person name="Pati A."/>
            <person name="Liolios K."/>
            <person name="Nordberg H.P."/>
            <person name="Cantor M.N."/>
            <person name="Hua S.X."/>
            <person name="Woyke T."/>
        </authorList>
    </citation>
    <scope>NUCLEOTIDE SEQUENCE [LARGE SCALE GENOMIC DNA]</scope>
    <source>
        <strain evidence="8 9">DSM 44712</strain>
    </source>
</reference>
<evidence type="ECO:0000313" key="8">
    <source>
        <dbReference type="EMBL" id="EXG81726.1"/>
    </source>
</evidence>
<organism evidence="8 9">
    <name type="scientific">Cryptosporangium arvum DSM 44712</name>
    <dbReference type="NCBI Taxonomy" id="927661"/>
    <lineage>
        <taxon>Bacteria</taxon>
        <taxon>Bacillati</taxon>
        <taxon>Actinomycetota</taxon>
        <taxon>Actinomycetes</taxon>
        <taxon>Cryptosporangiales</taxon>
        <taxon>Cryptosporangiaceae</taxon>
        <taxon>Cryptosporangium</taxon>
    </lineage>
</organism>
<evidence type="ECO:0000259" key="7">
    <source>
        <dbReference type="PROSITE" id="PS51012"/>
    </source>
</evidence>
<dbReference type="PANTHER" id="PTHR43229:SF6">
    <property type="entry name" value="ABC-TYPE MULTIDRUG TRANSPORT SYSTEM, PERMEASE COMPONENT"/>
    <property type="match status" value="1"/>
</dbReference>
<dbReference type="GO" id="GO:0140359">
    <property type="term" value="F:ABC-type transporter activity"/>
    <property type="evidence" value="ECO:0007669"/>
    <property type="project" value="InterPro"/>
</dbReference>
<dbReference type="PATRIC" id="fig|927661.3.peg.2807"/>
<name>A0A011AIB2_9ACTN</name>
<evidence type="ECO:0000313" key="9">
    <source>
        <dbReference type="Proteomes" id="UP000021053"/>
    </source>
</evidence>
<evidence type="ECO:0000256" key="3">
    <source>
        <dbReference type="ARBA" id="ARBA00022989"/>
    </source>
</evidence>
<dbReference type="InterPro" id="IPR013525">
    <property type="entry name" value="ABC2_TM"/>
</dbReference>
<keyword evidence="4 6" id="KW-0472">Membrane</keyword>
<dbReference type="GO" id="GO:0046677">
    <property type="term" value="P:response to antibiotic"/>
    <property type="evidence" value="ECO:0007669"/>
    <property type="project" value="UniProtKB-KW"/>
</dbReference>
<dbReference type="PIRSF" id="PIRSF006648">
    <property type="entry name" value="DrrB"/>
    <property type="match status" value="1"/>
</dbReference>
<feature type="domain" description="ABC transmembrane type-2" evidence="7">
    <location>
        <begin position="32"/>
        <end position="269"/>
    </location>
</feature>
<feature type="transmembrane region" description="Helical" evidence="6">
    <location>
        <begin position="72"/>
        <end position="91"/>
    </location>
</feature>
<evidence type="ECO:0000256" key="4">
    <source>
        <dbReference type="ARBA" id="ARBA00023136"/>
    </source>
</evidence>
<dbReference type="PROSITE" id="PS51012">
    <property type="entry name" value="ABC_TM2"/>
    <property type="match status" value="1"/>
</dbReference>
<dbReference type="RefSeq" id="WP_035851148.1">
    <property type="nucleotide sequence ID" value="NZ_KK073874.1"/>
</dbReference>
<keyword evidence="6" id="KW-0813">Transport</keyword>
<dbReference type="Proteomes" id="UP000021053">
    <property type="component" value="Unassembled WGS sequence"/>
</dbReference>
<comment type="caution">
    <text evidence="8">The sequence shown here is derived from an EMBL/GenBank/DDBJ whole genome shotgun (WGS) entry which is preliminary data.</text>
</comment>
<feature type="transmembrane region" description="Helical" evidence="6">
    <location>
        <begin position="112"/>
        <end position="137"/>
    </location>
</feature>